<evidence type="ECO:0000313" key="3">
    <source>
        <dbReference type="Proteomes" id="UP001227162"/>
    </source>
</evidence>
<evidence type="ECO:0000259" key="1">
    <source>
        <dbReference type="PROSITE" id="PS50983"/>
    </source>
</evidence>
<dbReference type="PROSITE" id="PS50983">
    <property type="entry name" value="FE_B12_PBP"/>
    <property type="match status" value="1"/>
</dbReference>
<dbReference type="EMBL" id="JANFFA010000005">
    <property type="protein sequence ID" value="MDQ2095612.1"/>
    <property type="molecule type" value="Genomic_DNA"/>
</dbReference>
<sequence>MSINLCTDQLAMLVAAPGQLVSVSFMARDPRASSMAEDAAEVPINHARAEEIYLLKPDLVLAGRFTSPATVSMLRRLGIPVAQFDTANTLADVALRLEEVGAALGQGDKAAALAQDYRAKLAAFAGPDGQRPYAILFGAGGYTAGRETLAGHIIRAAGFDNAAEDAGFAYGGFMPLEILAMSAPDAIITGRPYPGASRADAIMEHPVLQEILHGRPRSAMTDRDWVCGTPAVLGAVARTADLRRLITGGE</sequence>
<dbReference type="AlphaFoldDB" id="A0AAJ1UGS4"/>
<feature type="domain" description="Fe/B12 periplasmic-binding" evidence="1">
    <location>
        <begin position="1"/>
        <end position="250"/>
    </location>
</feature>
<name>A0AAJ1UGS4_9RHOB</name>
<keyword evidence="3" id="KW-1185">Reference proteome</keyword>
<reference evidence="2" key="1">
    <citation type="submission" date="2022-07" db="EMBL/GenBank/DDBJ databases">
        <authorList>
            <person name="Otstavnykh N."/>
            <person name="Isaeva M."/>
            <person name="Bystritskaya E."/>
        </authorList>
    </citation>
    <scope>NUCLEOTIDE SEQUENCE</scope>
    <source>
        <strain evidence="2">10Alg 79</strain>
    </source>
</reference>
<dbReference type="InterPro" id="IPR002491">
    <property type="entry name" value="ABC_transptr_periplasmic_BD"/>
</dbReference>
<organism evidence="2 3">
    <name type="scientific">Rhodalgimonas zhirmunskyi</name>
    <dbReference type="NCBI Taxonomy" id="2964767"/>
    <lineage>
        <taxon>Bacteria</taxon>
        <taxon>Pseudomonadati</taxon>
        <taxon>Pseudomonadota</taxon>
        <taxon>Alphaproteobacteria</taxon>
        <taxon>Rhodobacterales</taxon>
        <taxon>Roseobacteraceae</taxon>
        <taxon>Rhodalgimonas</taxon>
    </lineage>
</organism>
<dbReference type="Pfam" id="PF01497">
    <property type="entry name" value="Peripla_BP_2"/>
    <property type="match status" value="1"/>
</dbReference>
<protein>
    <submittedName>
        <fullName evidence="2">ABC transporter substrate-binding protein</fullName>
    </submittedName>
</protein>
<dbReference type="InterPro" id="IPR050902">
    <property type="entry name" value="ABC_Transporter_SBP"/>
</dbReference>
<dbReference type="Gene3D" id="3.40.50.1980">
    <property type="entry name" value="Nitrogenase molybdenum iron protein domain"/>
    <property type="match status" value="2"/>
</dbReference>
<evidence type="ECO:0000313" key="2">
    <source>
        <dbReference type="EMBL" id="MDQ2095612.1"/>
    </source>
</evidence>
<reference evidence="2" key="2">
    <citation type="submission" date="2023-04" db="EMBL/GenBank/DDBJ databases">
        <title>'Rhodoalgimonas zhirmunskyi' gen. nov., isolated from a red alga.</title>
        <authorList>
            <person name="Nedashkovskaya O.I."/>
            <person name="Otstavnykh N.Y."/>
            <person name="Bystritskaya E.P."/>
            <person name="Balabanova L.A."/>
            <person name="Isaeva M.P."/>
        </authorList>
    </citation>
    <scope>NUCLEOTIDE SEQUENCE</scope>
    <source>
        <strain evidence="2">10Alg 79</strain>
    </source>
</reference>
<comment type="caution">
    <text evidence="2">The sequence shown here is derived from an EMBL/GenBank/DDBJ whole genome shotgun (WGS) entry which is preliminary data.</text>
</comment>
<dbReference type="SUPFAM" id="SSF53807">
    <property type="entry name" value="Helical backbone' metal receptor"/>
    <property type="match status" value="1"/>
</dbReference>
<dbReference type="Proteomes" id="UP001227162">
    <property type="component" value="Unassembled WGS sequence"/>
</dbReference>
<gene>
    <name evidence="2" type="ORF">NOI20_15960</name>
</gene>
<accession>A0AAJ1UGS4</accession>
<dbReference type="PANTHER" id="PTHR30535:SF34">
    <property type="entry name" value="MOLYBDATE-BINDING PROTEIN MOLA"/>
    <property type="match status" value="1"/>
</dbReference>
<proteinExistence type="predicted"/>
<dbReference type="PANTHER" id="PTHR30535">
    <property type="entry name" value="VITAMIN B12-BINDING PROTEIN"/>
    <property type="match status" value="1"/>
</dbReference>